<evidence type="ECO:0000313" key="2">
    <source>
        <dbReference type="Proteomes" id="UP000070612"/>
    </source>
</evidence>
<protein>
    <submittedName>
        <fullName evidence="1">Uncharacterized protein</fullName>
    </submittedName>
</protein>
<name>A0A132PDZ8_9MYCO</name>
<accession>A0A132PDZ8</accession>
<proteinExistence type="predicted"/>
<sequence>MVANQGRDVRYLVGGPPKVRDAGVKILVDADADEQAFWRAGDGLHGGYTTLARRVRFIKR</sequence>
<evidence type="ECO:0000313" key="1">
    <source>
        <dbReference type="EMBL" id="KWX20551.1"/>
    </source>
</evidence>
<reference evidence="1 2" key="1">
    <citation type="submission" date="2015-07" db="EMBL/GenBank/DDBJ databases">
        <title>A draft genome sequence of Mycobacterium wolinskyi.</title>
        <authorList>
            <person name="de Man T.J."/>
            <person name="Perry K.A."/>
            <person name="Coulliette A.D."/>
            <person name="Jensen B."/>
            <person name="Toney N.C."/>
            <person name="Limbago B.M."/>
            <person name="Noble-Wang J."/>
        </authorList>
    </citation>
    <scope>NUCLEOTIDE SEQUENCE [LARGE SCALE GENOMIC DNA]</scope>
    <source>
        <strain evidence="1 2">CDC_01</strain>
    </source>
</reference>
<dbReference type="EMBL" id="LGTW01000026">
    <property type="protein sequence ID" value="KWX20551.1"/>
    <property type="molecule type" value="Genomic_DNA"/>
</dbReference>
<dbReference type="Proteomes" id="UP000070612">
    <property type="component" value="Unassembled WGS sequence"/>
</dbReference>
<gene>
    <name evidence="1" type="ORF">AFM11_29550</name>
</gene>
<keyword evidence="2" id="KW-1185">Reference proteome</keyword>
<organism evidence="1 2">
    <name type="scientific">Mycolicibacterium wolinskyi</name>
    <dbReference type="NCBI Taxonomy" id="59750"/>
    <lineage>
        <taxon>Bacteria</taxon>
        <taxon>Bacillati</taxon>
        <taxon>Actinomycetota</taxon>
        <taxon>Actinomycetes</taxon>
        <taxon>Mycobacteriales</taxon>
        <taxon>Mycobacteriaceae</taxon>
        <taxon>Mycolicibacterium</taxon>
    </lineage>
</organism>
<dbReference type="AlphaFoldDB" id="A0A132PDZ8"/>
<comment type="caution">
    <text evidence="1">The sequence shown here is derived from an EMBL/GenBank/DDBJ whole genome shotgun (WGS) entry which is preliminary data.</text>
</comment>